<evidence type="ECO:0000313" key="1">
    <source>
        <dbReference type="EMBL" id="KAJ9051148.1"/>
    </source>
</evidence>
<dbReference type="EMBL" id="QTSX02007121">
    <property type="protein sequence ID" value="KAJ9051148.1"/>
    <property type="molecule type" value="Genomic_DNA"/>
</dbReference>
<gene>
    <name evidence="1" type="ORF">DSO57_1007300</name>
</gene>
<accession>A0ACC2RM20</accession>
<dbReference type="Proteomes" id="UP001165960">
    <property type="component" value="Unassembled WGS sequence"/>
</dbReference>
<proteinExistence type="predicted"/>
<evidence type="ECO:0000313" key="2">
    <source>
        <dbReference type="Proteomes" id="UP001165960"/>
    </source>
</evidence>
<sequence length="359" mass="40937">MEHRGWLFEARNNTQHAPLILWINGVPNQPPIFGTSAGMSPCRIENGTATRNVFAWNQNAHVVFFDMYRHVPRIEGISGKYQLLFDFIRTFAEKYPTYVQHGLHIFGQSIDASAAAVVGNMVVKHCNHIQLLSIGLGSPVIDLRIQMQGYPEMMYKIQNDKSLVSRMKRDLEALALTSKHCTDISKYTSCEAQLDLLSSVAFKRYLHLFPSLLDYTASDHKTIQTSNEYFANSLNLSHSFDLKPTLPSEANVMLTNQIRFESYTEEITNLLKCNIPILVFSGEHDYIANSHGIYALLEWIQPLRSPIRIHVHPKNLSPIFVNWGFGNLTHAVITNAGHLVDQPQSVHILINHWIHQFYK</sequence>
<comment type="caution">
    <text evidence="1">The sequence shown here is derived from an EMBL/GenBank/DDBJ whole genome shotgun (WGS) entry which is preliminary data.</text>
</comment>
<organism evidence="1 2">
    <name type="scientific">Entomophthora muscae</name>
    <dbReference type="NCBI Taxonomy" id="34485"/>
    <lineage>
        <taxon>Eukaryota</taxon>
        <taxon>Fungi</taxon>
        <taxon>Fungi incertae sedis</taxon>
        <taxon>Zoopagomycota</taxon>
        <taxon>Entomophthoromycotina</taxon>
        <taxon>Entomophthoromycetes</taxon>
        <taxon>Entomophthorales</taxon>
        <taxon>Entomophthoraceae</taxon>
        <taxon>Entomophthora</taxon>
    </lineage>
</organism>
<name>A0ACC2RM20_9FUNG</name>
<protein>
    <submittedName>
        <fullName evidence="1">Uncharacterized protein</fullName>
    </submittedName>
</protein>
<reference evidence="1" key="1">
    <citation type="submission" date="2022-04" db="EMBL/GenBank/DDBJ databases">
        <title>Genome of the entomopathogenic fungus Entomophthora muscae.</title>
        <authorList>
            <person name="Elya C."/>
            <person name="Lovett B.R."/>
            <person name="Lee E."/>
            <person name="Macias A.M."/>
            <person name="Hajek A.E."/>
            <person name="De Bivort B.L."/>
            <person name="Kasson M.T."/>
            <person name="De Fine Licht H.H."/>
            <person name="Stajich J.E."/>
        </authorList>
    </citation>
    <scope>NUCLEOTIDE SEQUENCE</scope>
    <source>
        <strain evidence="1">Berkeley</strain>
    </source>
</reference>
<keyword evidence="2" id="KW-1185">Reference proteome</keyword>